<keyword evidence="2" id="KW-1185">Reference proteome</keyword>
<dbReference type="EMBL" id="FOOE01000006">
    <property type="protein sequence ID" value="SFF68402.1"/>
    <property type="molecule type" value="Genomic_DNA"/>
</dbReference>
<dbReference type="Proteomes" id="UP000182135">
    <property type="component" value="Unassembled WGS sequence"/>
</dbReference>
<evidence type="ECO:0000313" key="2">
    <source>
        <dbReference type="Proteomes" id="UP000182135"/>
    </source>
</evidence>
<accession>A0A1I2KN24</accession>
<dbReference type="RefSeq" id="WP_155850322.1">
    <property type="nucleotide sequence ID" value="NZ_FOOE01000006.1"/>
</dbReference>
<sequence length="50" mass="5860">MNIDISELDKTNIIQSNEYIQGKISDLVYEEPKGSFLIFKIRKDDKNVKK</sequence>
<dbReference type="AlphaFoldDB" id="A0A1I2KN24"/>
<proteinExistence type="predicted"/>
<name>A0A1I2KN24_9CLOT</name>
<reference evidence="1 2" key="1">
    <citation type="submission" date="2016-10" db="EMBL/GenBank/DDBJ databases">
        <authorList>
            <person name="de Groot N.N."/>
        </authorList>
    </citation>
    <scope>NUCLEOTIDE SEQUENCE [LARGE SCALE GENOMIC DNA]</scope>
    <source>
        <strain evidence="1 2">NLAE-zl-G419</strain>
    </source>
</reference>
<dbReference type="STRING" id="1529.SAMN04487885_106136"/>
<organism evidence="1 2">
    <name type="scientific">Clostridium cadaveris</name>
    <dbReference type="NCBI Taxonomy" id="1529"/>
    <lineage>
        <taxon>Bacteria</taxon>
        <taxon>Bacillati</taxon>
        <taxon>Bacillota</taxon>
        <taxon>Clostridia</taxon>
        <taxon>Eubacteriales</taxon>
        <taxon>Clostridiaceae</taxon>
        <taxon>Clostridium</taxon>
    </lineage>
</organism>
<gene>
    <name evidence="1" type="ORF">SAMN04487885_106136</name>
</gene>
<evidence type="ECO:0000313" key="1">
    <source>
        <dbReference type="EMBL" id="SFF68402.1"/>
    </source>
</evidence>
<protein>
    <submittedName>
        <fullName evidence="1">Uncharacterized protein</fullName>
    </submittedName>
</protein>